<accession>A0A562VL20</accession>
<dbReference type="InterPro" id="IPR028098">
    <property type="entry name" value="Glyco_trans_4-like_N"/>
</dbReference>
<evidence type="ECO:0000259" key="1">
    <source>
        <dbReference type="Pfam" id="PF00534"/>
    </source>
</evidence>
<protein>
    <submittedName>
        <fullName evidence="3">Glycosyltransferase involved in cell wall biosynthesis</fullName>
    </submittedName>
</protein>
<evidence type="ECO:0000313" key="3">
    <source>
        <dbReference type="EMBL" id="TWJ18666.1"/>
    </source>
</evidence>
<name>A0A562VL20_9BACT</name>
<proteinExistence type="predicted"/>
<dbReference type="SUPFAM" id="SSF53756">
    <property type="entry name" value="UDP-Glycosyltransferase/glycogen phosphorylase"/>
    <property type="match status" value="1"/>
</dbReference>
<dbReference type="InterPro" id="IPR001296">
    <property type="entry name" value="Glyco_trans_1"/>
</dbReference>
<feature type="domain" description="Glycosyl transferase family 1" evidence="1">
    <location>
        <begin position="155"/>
        <end position="312"/>
    </location>
</feature>
<keyword evidence="3" id="KW-0808">Transferase</keyword>
<dbReference type="CDD" id="cd03801">
    <property type="entry name" value="GT4_PimA-like"/>
    <property type="match status" value="1"/>
</dbReference>
<dbReference type="OrthoDB" id="9772485at2"/>
<comment type="caution">
    <text evidence="3">The sequence shown here is derived from an EMBL/GenBank/DDBJ whole genome shotgun (WGS) entry which is preliminary data.</text>
</comment>
<dbReference type="GO" id="GO:0016757">
    <property type="term" value="F:glycosyltransferase activity"/>
    <property type="evidence" value="ECO:0007669"/>
    <property type="project" value="InterPro"/>
</dbReference>
<dbReference type="Pfam" id="PF00534">
    <property type="entry name" value="Glycos_transf_1"/>
    <property type="match status" value="1"/>
</dbReference>
<dbReference type="AlphaFoldDB" id="A0A562VL20"/>
<feature type="domain" description="Glycosyltransferase subfamily 4-like N-terminal" evidence="2">
    <location>
        <begin position="36"/>
        <end position="94"/>
    </location>
</feature>
<gene>
    <name evidence="3" type="ORF">JN12_02484</name>
</gene>
<dbReference type="Pfam" id="PF13477">
    <property type="entry name" value="Glyco_trans_4_2"/>
    <property type="match status" value="1"/>
</dbReference>
<dbReference type="PANTHER" id="PTHR46660">
    <property type="match status" value="1"/>
</dbReference>
<dbReference type="RefSeq" id="WP_145023207.1">
    <property type="nucleotide sequence ID" value="NZ_VLLN01000015.1"/>
</dbReference>
<evidence type="ECO:0000259" key="2">
    <source>
        <dbReference type="Pfam" id="PF13477"/>
    </source>
</evidence>
<evidence type="ECO:0000313" key="4">
    <source>
        <dbReference type="Proteomes" id="UP000319449"/>
    </source>
</evidence>
<dbReference type="InterPro" id="IPR052622">
    <property type="entry name" value="Glycosyltransferase_G1"/>
</dbReference>
<keyword evidence="4" id="KW-1185">Reference proteome</keyword>
<sequence length="337" mass="37048">MRVAIVSPYSVGPMRGNITTVRRIRRFLEQLETETIVLPADTLSASEMRQLLTSFAPDIIHGFHARYCGETTRQLANELSAPYLITITGSDINDPTLRNHPDTARAVVAAAAIACFDDHEAKAVATHFPDTGKRIFVIPQGIEPPPVTGHCPFEFPENALVLLLPAALRPVKNVAFPIRALPPLLGDNPALLLAIAGGVIDQSYATAIRDMLAASSCARWLGEVPYEQMGDLYVRADIVLNCSLFEGMPNSLLEAMALGRPVLAVDIPGNRSLVRDGETGVLFRDETDFRRQLLRLANDPTLRANCGRNAREYVLTQLSPTREAEGYLRLYKTVLHR</sequence>
<dbReference type="Gene3D" id="3.40.50.2000">
    <property type="entry name" value="Glycogen Phosphorylase B"/>
    <property type="match status" value="2"/>
</dbReference>
<dbReference type="Proteomes" id="UP000319449">
    <property type="component" value="Unassembled WGS sequence"/>
</dbReference>
<dbReference type="PANTHER" id="PTHR46660:SF2">
    <property type="entry name" value="GLYCOSYLTRANSFERASE 1 DOMAIN-CONTAINING PROTEIN 1"/>
    <property type="match status" value="1"/>
</dbReference>
<dbReference type="NCBIfam" id="NF038229">
    <property type="entry name" value="Glyco4_Geo_Pelo"/>
    <property type="match status" value="1"/>
</dbReference>
<organism evidence="3 4">
    <name type="scientific">Geobacter argillaceus</name>
    <dbReference type="NCBI Taxonomy" id="345631"/>
    <lineage>
        <taxon>Bacteria</taxon>
        <taxon>Pseudomonadati</taxon>
        <taxon>Thermodesulfobacteriota</taxon>
        <taxon>Desulfuromonadia</taxon>
        <taxon>Geobacterales</taxon>
        <taxon>Geobacteraceae</taxon>
        <taxon>Geobacter</taxon>
    </lineage>
</organism>
<reference evidence="3 4" key="1">
    <citation type="submission" date="2019-07" db="EMBL/GenBank/DDBJ databases">
        <title>Genomic Encyclopedia of Archaeal and Bacterial Type Strains, Phase II (KMG-II): from individual species to whole genera.</title>
        <authorList>
            <person name="Goeker M."/>
        </authorList>
    </citation>
    <scope>NUCLEOTIDE SEQUENCE [LARGE SCALE GENOMIC DNA]</scope>
    <source>
        <strain evidence="3 4">ATCC BAA-1139</strain>
    </source>
</reference>
<dbReference type="EMBL" id="VLLN01000015">
    <property type="protein sequence ID" value="TWJ18666.1"/>
    <property type="molecule type" value="Genomic_DNA"/>
</dbReference>